<evidence type="ECO:0000256" key="5">
    <source>
        <dbReference type="ARBA" id="ARBA00023222"/>
    </source>
</evidence>
<dbReference type="AlphaFoldDB" id="A0AAW9S9J3"/>
<dbReference type="InterPro" id="IPR008242">
    <property type="entry name" value="Chor_mutase/pphenate_deHydtase"/>
</dbReference>
<keyword evidence="12" id="KW-1185">Reference proteome</keyword>
<evidence type="ECO:0000256" key="3">
    <source>
        <dbReference type="ARBA" id="ARBA00022605"/>
    </source>
</evidence>
<dbReference type="GO" id="GO:0004664">
    <property type="term" value="F:prephenate dehydratase activity"/>
    <property type="evidence" value="ECO:0007669"/>
    <property type="project" value="UniProtKB-EC"/>
</dbReference>
<protein>
    <recommendedName>
        <fullName evidence="2">prephenate dehydratase</fullName>
        <ecNumber evidence="2">4.2.1.51</ecNumber>
    </recommendedName>
</protein>
<dbReference type="CDD" id="cd13631">
    <property type="entry name" value="PBP2_Ct-PDT_like"/>
    <property type="match status" value="1"/>
</dbReference>
<dbReference type="PANTHER" id="PTHR21022:SF19">
    <property type="entry name" value="PREPHENATE DEHYDRATASE-RELATED"/>
    <property type="match status" value="1"/>
</dbReference>
<evidence type="ECO:0000256" key="8">
    <source>
        <dbReference type="PIRSR" id="PIRSR001500-2"/>
    </source>
</evidence>
<dbReference type="RefSeq" id="WP_346824593.1">
    <property type="nucleotide sequence ID" value="NZ_JBDKWZ010000027.1"/>
</dbReference>
<dbReference type="Proteomes" id="UP001403385">
    <property type="component" value="Unassembled WGS sequence"/>
</dbReference>
<evidence type="ECO:0000259" key="10">
    <source>
        <dbReference type="PROSITE" id="PS51671"/>
    </source>
</evidence>
<dbReference type="EMBL" id="JBDKWZ010000027">
    <property type="protein sequence ID" value="MEN7551815.1"/>
    <property type="molecule type" value="Genomic_DNA"/>
</dbReference>
<evidence type="ECO:0000256" key="4">
    <source>
        <dbReference type="ARBA" id="ARBA00023141"/>
    </source>
</evidence>
<proteinExistence type="predicted"/>
<dbReference type="Gene3D" id="3.40.190.10">
    <property type="entry name" value="Periplasmic binding protein-like II"/>
    <property type="match status" value="2"/>
</dbReference>
<comment type="catalytic activity">
    <reaction evidence="7">
        <text>prephenate + H(+) = 3-phenylpyruvate + CO2 + H2O</text>
        <dbReference type="Rhea" id="RHEA:21648"/>
        <dbReference type="ChEBI" id="CHEBI:15377"/>
        <dbReference type="ChEBI" id="CHEBI:15378"/>
        <dbReference type="ChEBI" id="CHEBI:16526"/>
        <dbReference type="ChEBI" id="CHEBI:18005"/>
        <dbReference type="ChEBI" id="CHEBI:29934"/>
        <dbReference type="EC" id="4.2.1.51"/>
    </reaction>
</comment>
<dbReference type="InterPro" id="IPR002912">
    <property type="entry name" value="ACT_dom"/>
</dbReference>
<sequence length="281" mass="31676">MNSKKRIAIQGYEGSFHQIAARAYFQQPIETLPCPTFPELAALSGDPQRSEGGIMAIENSIAGSILPNYSLLQDSELTITGEVYLRIRQNLMALPGQSIEALKEVYSHPMAILQCQQFFKQYPHIKLIESEDTALSAQRVREQSLKGVGAIASSLAAELFELEILEESIETVKNNYTRFLILSHPPVREVAPEHNKMSLYFKILHQPGTLAKALNALANVEVNISKLQSFPVPGSEWQYYFHTDIEFETLSQYQQVLETLKPLTEELKVFGTYQKGKTIRD</sequence>
<accession>A0AAW9S9J3</accession>
<feature type="domain" description="Prephenate dehydratase" evidence="9">
    <location>
        <begin position="6"/>
        <end position="184"/>
    </location>
</feature>
<evidence type="ECO:0000256" key="6">
    <source>
        <dbReference type="ARBA" id="ARBA00023239"/>
    </source>
</evidence>
<dbReference type="PROSITE" id="PS51671">
    <property type="entry name" value="ACT"/>
    <property type="match status" value="1"/>
</dbReference>
<keyword evidence="3" id="KW-0028">Amino-acid biosynthesis</keyword>
<dbReference type="Gene3D" id="3.30.70.260">
    <property type="match status" value="1"/>
</dbReference>
<feature type="site" description="Essential for prephenate dehydratase activity" evidence="8">
    <location>
        <position position="177"/>
    </location>
</feature>
<dbReference type="InterPro" id="IPR001086">
    <property type="entry name" value="Preph_deHydtase"/>
</dbReference>
<dbReference type="EC" id="4.2.1.51" evidence="2"/>
<feature type="domain" description="ACT" evidence="10">
    <location>
        <begin position="198"/>
        <end position="274"/>
    </location>
</feature>
<evidence type="ECO:0000256" key="7">
    <source>
        <dbReference type="ARBA" id="ARBA00047848"/>
    </source>
</evidence>
<evidence type="ECO:0000256" key="2">
    <source>
        <dbReference type="ARBA" id="ARBA00013147"/>
    </source>
</evidence>
<reference evidence="11 12" key="1">
    <citation type="submission" date="2024-04" db="EMBL/GenBank/DDBJ databases">
        <title>Novel genus in family Flammeovirgaceae.</title>
        <authorList>
            <person name="Nguyen T.H."/>
            <person name="Vuong T.Q."/>
            <person name="Le H."/>
            <person name="Kim S.-G."/>
        </authorList>
    </citation>
    <scope>NUCLEOTIDE SEQUENCE [LARGE SCALE GENOMIC DNA]</scope>
    <source>
        <strain evidence="11 12">JCM 23209</strain>
    </source>
</reference>
<dbReference type="CDD" id="cd04905">
    <property type="entry name" value="ACT_CM-PDT"/>
    <property type="match status" value="1"/>
</dbReference>
<evidence type="ECO:0000256" key="1">
    <source>
        <dbReference type="ARBA" id="ARBA00004741"/>
    </source>
</evidence>
<evidence type="ECO:0000313" key="12">
    <source>
        <dbReference type="Proteomes" id="UP001403385"/>
    </source>
</evidence>
<dbReference type="PROSITE" id="PS51171">
    <property type="entry name" value="PREPHENATE_DEHYDR_3"/>
    <property type="match status" value="1"/>
</dbReference>
<dbReference type="GO" id="GO:0005737">
    <property type="term" value="C:cytoplasm"/>
    <property type="evidence" value="ECO:0007669"/>
    <property type="project" value="TreeGrafter"/>
</dbReference>
<keyword evidence="4" id="KW-0057">Aromatic amino acid biosynthesis</keyword>
<comment type="caution">
    <text evidence="11">The sequence shown here is derived from an EMBL/GenBank/DDBJ whole genome shotgun (WGS) entry which is preliminary data.</text>
</comment>
<keyword evidence="5" id="KW-0584">Phenylalanine biosynthesis</keyword>
<dbReference type="SUPFAM" id="SSF53850">
    <property type="entry name" value="Periplasmic binding protein-like II"/>
    <property type="match status" value="1"/>
</dbReference>
<dbReference type="PANTHER" id="PTHR21022">
    <property type="entry name" value="PREPHENATE DEHYDRATASE P PROTEIN"/>
    <property type="match status" value="1"/>
</dbReference>
<dbReference type="Pfam" id="PF00800">
    <property type="entry name" value="PDT"/>
    <property type="match status" value="1"/>
</dbReference>
<name>A0AAW9S9J3_9BACT</name>
<dbReference type="InterPro" id="IPR045865">
    <property type="entry name" value="ACT-like_dom_sf"/>
</dbReference>
<comment type="pathway">
    <text evidence="1">Amino-acid biosynthesis; L-phenylalanine biosynthesis; phenylpyruvate from prephenate: step 1/1.</text>
</comment>
<organism evidence="11 12">
    <name type="scientific">Rapidithrix thailandica</name>
    <dbReference type="NCBI Taxonomy" id="413964"/>
    <lineage>
        <taxon>Bacteria</taxon>
        <taxon>Pseudomonadati</taxon>
        <taxon>Bacteroidota</taxon>
        <taxon>Cytophagia</taxon>
        <taxon>Cytophagales</taxon>
        <taxon>Flammeovirgaceae</taxon>
        <taxon>Rapidithrix</taxon>
    </lineage>
</organism>
<keyword evidence="6" id="KW-0456">Lyase</keyword>
<dbReference type="SUPFAM" id="SSF55021">
    <property type="entry name" value="ACT-like"/>
    <property type="match status" value="1"/>
</dbReference>
<evidence type="ECO:0000313" key="11">
    <source>
        <dbReference type="EMBL" id="MEN7551815.1"/>
    </source>
</evidence>
<evidence type="ECO:0000259" key="9">
    <source>
        <dbReference type="PROSITE" id="PS51171"/>
    </source>
</evidence>
<dbReference type="PIRSF" id="PIRSF001500">
    <property type="entry name" value="Chor_mut_pdt_Ppr"/>
    <property type="match status" value="1"/>
</dbReference>
<dbReference type="GO" id="GO:0009094">
    <property type="term" value="P:L-phenylalanine biosynthetic process"/>
    <property type="evidence" value="ECO:0007669"/>
    <property type="project" value="UniProtKB-KW"/>
</dbReference>
<gene>
    <name evidence="11" type="ORF">AAG747_28120</name>
</gene>